<evidence type="ECO:0000256" key="3">
    <source>
        <dbReference type="SAM" id="MobiDB-lite"/>
    </source>
</evidence>
<dbReference type="InterPro" id="IPR007157">
    <property type="entry name" value="PspA_VIPP1"/>
</dbReference>
<gene>
    <name evidence="4" type="primary">pspA_1</name>
    <name evidence="4" type="ORF">CA85_11960</name>
</gene>
<comment type="caution">
    <text evidence="4">The sequence shown here is derived from an EMBL/GenBank/DDBJ whole genome shotgun (WGS) entry which is preliminary data.</text>
</comment>
<keyword evidence="2" id="KW-0175">Coiled coil</keyword>
<sequence length="226" mass="26029">MKWFSQFSLIMRSNVTSLCESVENPERMLHQLILDMQDELARVKRSVAEAIADEIMMRKTVEREQAEVQVWSDRAAAAVKRSDDESAKAAIKQQMAAKNRADQYAREHAAQALEVHKLQDSVRSLEDKIRQAKQKKTLLSAKLARASSTNKINSVIDRADSQSAFAQFNRLQERVDREEAVSEAWQRLDGEQSECDDLQRRFEQEEQEQQLSDELESLKARMQSTD</sequence>
<evidence type="ECO:0000256" key="1">
    <source>
        <dbReference type="ARBA" id="ARBA00043985"/>
    </source>
</evidence>
<dbReference type="Pfam" id="PF04012">
    <property type="entry name" value="PspA_IM30"/>
    <property type="match status" value="1"/>
</dbReference>
<dbReference type="RefSeq" id="WP_146390303.1">
    <property type="nucleotide sequence ID" value="NZ_SJPK01000002.1"/>
</dbReference>
<proteinExistence type="inferred from homology"/>
<dbReference type="AlphaFoldDB" id="A0A5C5YGW2"/>
<feature type="compositionally biased region" description="Acidic residues" evidence="3">
    <location>
        <begin position="205"/>
        <end position="215"/>
    </location>
</feature>
<dbReference type="PANTHER" id="PTHR31088">
    <property type="entry name" value="MEMBRANE-ASSOCIATED PROTEIN VIPP1, CHLOROPLASTIC"/>
    <property type="match status" value="1"/>
</dbReference>
<feature type="coiled-coil region" evidence="2">
    <location>
        <begin position="115"/>
        <end position="142"/>
    </location>
</feature>
<organism evidence="4 5">
    <name type="scientific">Allorhodopirellula solitaria</name>
    <dbReference type="NCBI Taxonomy" id="2527987"/>
    <lineage>
        <taxon>Bacteria</taxon>
        <taxon>Pseudomonadati</taxon>
        <taxon>Planctomycetota</taxon>
        <taxon>Planctomycetia</taxon>
        <taxon>Pirellulales</taxon>
        <taxon>Pirellulaceae</taxon>
        <taxon>Allorhodopirellula</taxon>
    </lineage>
</organism>
<accession>A0A5C5YGW2</accession>
<evidence type="ECO:0000256" key="2">
    <source>
        <dbReference type="SAM" id="Coils"/>
    </source>
</evidence>
<protein>
    <submittedName>
        <fullName evidence="4">Phage shock protein A</fullName>
    </submittedName>
</protein>
<keyword evidence="5" id="KW-1185">Reference proteome</keyword>
<dbReference type="EMBL" id="SJPK01000002">
    <property type="protein sequence ID" value="TWT74309.1"/>
    <property type="molecule type" value="Genomic_DNA"/>
</dbReference>
<comment type="similarity">
    <text evidence="1">Belongs to the PspA/Vipp/IM30 family.</text>
</comment>
<feature type="region of interest" description="Disordered" evidence="3">
    <location>
        <begin position="202"/>
        <end position="226"/>
    </location>
</feature>
<evidence type="ECO:0000313" key="4">
    <source>
        <dbReference type="EMBL" id="TWT74309.1"/>
    </source>
</evidence>
<reference evidence="4 5" key="1">
    <citation type="submission" date="2019-02" db="EMBL/GenBank/DDBJ databases">
        <title>Deep-cultivation of Planctomycetes and their phenomic and genomic characterization uncovers novel biology.</title>
        <authorList>
            <person name="Wiegand S."/>
            <person name="Jogler M."/>
            <person name="Boedeker C."/>
            <person name="Pinto D."/>
            <person name="Vollmers J."/>
            <person name="Rivas-Marin E."/>
            <person name="Kohn T."/>
            <person name="Peeters S.H."/>
            <person name="Heuer A."/>
            <person name="Rast P."/>
            <person name="Oberbeckmann S."/>
            <person name="Bunk B."/>
            <person name="Jeske O."/>
            <person name="Meyerdierks A."/>
            <person name="Storesund J.E."/>
            <person name="Kallscheuer N."/>
            <person name="Luecker S."/>
            <person name="Lage O.M."/>
            <person name="Pohl T."/>
            <person name="Merkel B.J."/>
            <person name="Hornburger P."/>
            <person name="Mueller R.-W."/>
            <person name="Bruemmer F."/>
            <person name="Labrenz M."/>
            <person name="Spormann A.M."/>
            <person name="Op Den Camp H."/>
            <person name="Overmann J."/>
            <person name="Amann R."/>
            <person name="Jetten M.S.M."/>
            <person name="Mascher T."/>
            <person name="Medema M.H."/>
            <person name="Devos D.P."/>
            <person name="Kaster A.-K."/>
            <person name="Ovreas L."/>
            <person name="Rohde M."/>
            <person name="Galperin M.Y."/>
            <person name="Jogler C."/>
        </authorList>
    </citation>
    <scope>NUCLEOTIDE SEQUENCE [LARGE SCALE GENOMIC DNA]</scope>
    <source>
        <strain evidence="4 5">CA85</strain>
    </source>
</reference>
<dbReference type="PANTHER" id="PTHR31088:SF6">
    <property type="entry name" value="PHAGE SHOCK PROTEIN A"/>
    <property type="match status" value="1"/>
</dbReference>
<name>A0A5C5YGW2_9BACT</name>
<dbReference type="OrthoDB" id="9779630at2"/>
<dbReference type="Proteomes" id="UP000318053">
    <property type="component" value="Unassembled WGS sequence"/>
</dbReference>
<evidence type="ECO:0000313" key="5">
    <source>
        <dbReference type="Proteomes" id="UP000318053"/>
    </source>
</evidence>